<dbReference type="Proteomes" id="UP000265618">
    <property type="component" value="Unassembled WGS sequence"/>
</dbReference>
<keyword evidence="3" id="KW-1185">Reference proteome</keyword>
<evidence type="ECO:0000256" key="1">
    <source>
        <dbReference type="SAM" id="Coils"/>
    </source>
</evidence>
<name>A0A9K3DB79_9EUKA</name>
<feature type="coiled-coil region" evidence="1">
    <location>
        <begin position="8"/>
        <end position="35"/>
    </location>
</feature>
<evidence type="ECO:0000313" key="3">
    <source>
        <dbReference type="Proteomes" id="UP000265618"/>
    </source>
</evidence>
<keyword evidence="1" id="KW-0175">Coiled coil</keyword>
<proteinExistence type="predicted"/>
<sequence>ALEWQRQAFVAKGKVAELEGRLEQLRRDVDRRIEAKMTRLREELEQERGVSDTLRGELRSVRAFRNERDKYANQTEQALQRVTDITLLMDKQSDQQAADLAGI</sequence>
<reference evidence="2 3" key="1">
    <citation type="journal article" date="2018" name="PLoS ONE">
        <title>The draft genome of Kipferlia bialata reveals reductive genome evolution in fornicate parasites.</title>
        <authorList>
            <person name="Tanifuji G."/>
            <person name="Takabayashi S."/>
            <person name="Kume K."/>
            <person name="Takagi M."/>
            <person name="Nakayama T."/>
            <person name="Kamikawa R."/>
            <person name="Inagaki Y."/>
            <person name="Hashimoto T."/>
        </authorList>
    </citation>
    <scope>NUCLEOTIDE SEQUENCE [LARGE SCALE GENOMIC DNA]</scope>
    <source>
        <strain evidence="2">NY0173</strain>
    </source>
</reference>
<accession>A0A9K3DB79</accession>
<organism evidence="2 3">
    <name type="scientific">Kipferlia bialata</name>
    <dbReference type="NCBI Taxonomy" id="797122"/>
    <lineage>
        <taxon>Eukaryota</taxon>
        <taxon>Metamonada</taxon>
        <taxon>Carpediemonas-like organisms</taxon>
        <taxon>Kipferlia</taxon>
    </lineage>
</organism>
<evidence type="ECO:0000313" key="2">
    <source>
        <dbReference type="EMBL" id="GIQ91000.1"/>
    </source>
</evidence>
<dbReference type="EMBL" id="BDIP01006988">
    <property type="protein sequence ID" value="GIQ91000.1"/>
    <property type="molecule type" value="Genomic_DNA"/>
</dbReference>
<feature type="non-terminal residue" evidence="2">
    <location>
        <position position="1"/>
    </location>
</feature>
<dbReference type="AlphaFoldDB" id="A0A9K3DB79"/>
<gene>
    <name evidence="2" type="ORF">KIPB_014032</name>
</gene>
<protein>
    <submittedName>
        <fullName evidence="2">Uncharacterized protein</fullName>
    </submittedName>
</protein>
<comment type="caution">
    <text evidence="2">The sequence shown here is derived from an EMBL/GenBank/DDBJ whole genome shotgun (WGS) entry which is preliminary data.</text>
</comment>